<proteinExistence type="inferred from homology"/>
<keyword evidence="4" id="KW-0560">Oxidoreductase</keyword>
<feature type="binding site" evidence="7">
    <location>
        <position position="125"/>
    </location>
    <ligand>
        <name>Fe cation</name>
        <dbReference type="ChEBI" id="CHEBI:24875"/>
        <note>catalytic</note>
    </ligand>
</feature>
<feature type="binding site" evidence="7">
    <location>
        <position position="178"/>
    </location>
    <ligand>
        <name>Fe cation</name>
        <dbReference type="ChEBI" id="CHEBI:24875"/>
        <note>catalytic</note>
    </ligand>
</feature>
<keyword evidence="6" id="KW-0883">Thioether bond</keyword>
<dbReference type="AlphaFoldDB" id="A0A2N7W5B8"/>
<evidence type="ECO:0000256" key="4">
    <source>
        <dbReference type="ARBA" id="ARBA00023002"/>
    </source>
</evidence>
<dbReference type="Gene3D" id="2.60.120.10">
    <property type="entry name" value="Jelly Rolls"/>
    <property type="match status" value="1"/>
</dbReference>
<gene>
    <name evidence="8" type="ORF">C0Z19_12265</name>
</gene>
<dbReference type="GO" id="GO:0017172">
    <property type="term" value="F:cysteine dioxygenase activity"/>
    <property type="evidence" value="ECO:0007669"/>
    <property type="project" value="TreeGrafter"/>
</dbReference>
<organism evidence="8 9">
    <name type="scientific">Trinickia soli</name>
    <dbReference type="NCBI Taxonomy" id="380675"/>
    <lineage>
        <taxon>Bacteria</taxon>
        <taxon>Pseudomonadati</taxon>
        <taxon>Pseudomonadota</taxon>
        <taxon>Betaproteobacteria</taxon>
        <taxon>Burkholderiales</taxon>
        <taxon>Burkholderiaceae</taxon>
        <taxon>Trinickia</taxon>
    </lineage>
</organism>
<comment type="caution">
    <text evidence="8">The sequence shown here is derived from an EMBL/GenBank/DDBJ whole genome shotgun (WGS) entry which is preliminary data.</text>
</comment>
<evidence type="ECO:0000256" key="6">
    <source>
        <dbReference type="PIRSR" id="PIRSR610300-50"/>
    </source>
</evidence>
<dbReference type="PANTHER" id="PTHR12918:SF1">
    <property type="entry name" value="CYSTEINE DIOXYGENASE TYPE 1"/>
    <property type="match status" value="1"/>
</dbReference>
<evidence type="ECO:0000256" key="5">
    <source>
        <dbReference type="ARBA" id="ARBA00023004"/>
    </source>
</evidence>
<dbReference type="Proteomes" id="UP000235347">
    <property type="component" value="Unassembled WGS sequence"/>
</dbReference>
<dbReference type="Pfam" id="PF05995">
    <property type="entry name" value="CDO_I"/>
    <property type="match status" value="1"/>
</dbReference>
<dbReference type="GO" id="GO:0008198">
    <property type="term" value="F:ferrous iron binding"/>
    <property type="evidence" value="ECO:0007669"/>
    <property type="project" value="TreeGrafter"/>
</dbReference>
<dbReference type="GO" id="GO:0019448">
    <property type="term" value="P:L-cysteine catabolic process"/>
    <property type="evidence" value="ECO:0007669"/>
    <property type="project" value="TreeGrafter"/>
</dbReference>
<evidence type="ECO:0000256" key="1">
    <source>
        <dbReference type="ARBA" id="ARBA00006622"/>
    </source>
</evidence>
<dbReference type="RefSeq" id="WP_102610108.1">
    <property type="nucleotide sequence ID" value="NZ_CADIKD010000003.1"/>
</dbReference>
<dbReference type="PANTHER" id="PTHR12918">
    <property type="entry name" value="CYSTEINE DIOXYGENASE"/>
    <property type="match status" value="1"/>
</dbReference>
<accession>A0A2N7W5B8</accession>
<reference evidence="8 9" key="1">
    <citation type="submission" date="2018-01" db="EMBL/GenBank/DDBJ databases">
        <title>Whole genome analyses suggest that Burkholderia sensu lato contains two further novel genera in the rhizoxinica-symbiotica group Mycetohabitans gen. nov., and Trinickia gen. nov.: implications for the evolution of diazotrophy and nodulation in the Burkholderiaceae.</title>
        <authorList>
            <person name="Estrada-de los Santos P."/>
            <person name="Palmer M."/>
            <person name="Chavez-Ramirez B."/>
            <person name="Beukes C."/>
            <person name="Steenkamp E.T."/>
            <person name="Hirsch A.M."/>
            <person name="Manyaka P."/>
            <person name="Maluk M."/>
            <person name="Lafos M."/>
            <person name="Crook M."/>
            <person name="Gross E."/>
            <person name="Simon M.F."/>
            <person name="Bueno dos Reis Junior F."/>
            <person name="Poole P.S."/>
            <person name="Venter S.N."/>
            <person name="James E.K."/>
        </authorList>
    </citation>
    <scope>NUCLEOTIDE SEQUENCE [LARGE SCALE GENOMIC DNA]</scope>
    <source>
        <strain evidence="8 9">GP25-8</strain>
    </source>
</reference>
<keyword evidence="5 7" id="KW-0408">Iron</keyword>
<dbReference type="SUPFAM" id="SSF51182">
    <property type="entry name" value="RmlC-like cupins"/>
    <property type="match status" value="1"/>
</dbReference>
<protein>
    <submittedName>
        <fullName evidence="8">Cysteine dioxygenase</fullName>
    </submittedName>
</protein>
<evidence type="ECO:0000256" key="7">
    <source>
        <dbReference type="PIRSR" id="PIRSR610300-51"/>
    </source>
</evidence>
<feature type="cross-link" description="3'-(S-cysteinyl)-tyrosine (Cys-Tyr)" evidence="6">
    <location>
        <begin position="131"/>
        <end position="194"/>
    </location>
</feature>
<dbReference type="InterPro" id="IPR010300">
    <property type="entry name" value="CDO_1"/>
</dbReference>
<keyword evidence="3 8" id="KW-0223">Dioxygenase</keyword>
<dbReference type="InterPro" id="IPR011051">
    <property type="entry name" value="RmlC_Cupin_sf"/>
</dbReference>
<feature type="binding site" evidence="7">
    <location>
        <position position="127"/>
    </location>
    <ligand>
        <name>Fe cation</name>
        <dbReference type="ChEBI" id="CHEBI:24875"/>
        <note>catalytic</note>
    </ligand>
</feature>
<sequence length="222" mass="23409">MGQHFESLSPSPVASFNTRGVAVQRAPADVHAEAAAAIDRLRDALDAAFAAVPDGADPAEAQGAAFAQRMRNALAQAAAEEVLLTPEQSEGAANCYRRHLLIADPQGRYAAAALVWQPGQASPVHGHHTWCGYTVLEGVLQETLYEWDDATDCASALRTQARAAGAVSYVRAGLAAIHRLANTGTRPAVSLHVYGVQGERIATHVNRLVATAVEPSLDMGVR</sequence>
<name>A0A2N7W5B8_9BURK</name>
<comment type="similarity">
    <text evidence="1">Belongs to the cysteine dioxygenase family.</text>
</comment>
<evidence type="ECO:0000313" key="9">
    <source>
        <dbReference type="Proteomes" id="UP000235347"/>
    </source>
</evidence>
<dbReference type="EMBL" id="PNYB01000009">
    <property type="protein sequence ID" value="PMS24593.1"/>
    <property type="molecule type" value="Genomic_DNA"/>
</dbReference>
<dbReference type="CDD" id="cd10548">
    <property type="entry name" value="cupin_CDO"/>
    <property type="match status" value="1"/>
</dbReference>
<evidence type="ECO:0000313" key="8">
    <source>
        <dbReference type="EMBL" id="PMS24593.1"/>
    </source>
</evidence>
<keyword evidence="9" id="KW-1185">Reference proteome</keyword>
<keyword evidence="2 7" id="KW-0479">Metal-binding</keyword>
<evidence type="ECO:0000256" key="3">
    <source>
        <dbReference type="ARBA" id="ARBA00022964"/>
    </source>
</evidence>
<dbReference type="InterPro" id="IPR014710">
    <property type="entry name" value="RmlC-like_jellyroll"/>
</dbReference>
<evidence type="ECO:0000256" key="2">
    <source>
        <dbReference type="ARBA" id="ARBA00022723"/>
    </source>
</evidence>